<evidence type="ECO:0000313" key="2">
    <source>
        <dbReference type="EMBL" id="KAF2092072.1"/>
    </source>
</evidence>
<protein>
    <submittedName>
        <fullName evidence="2">Uncharacterized protein</fullName>
    </submittedName>
</protein>
<dbReference type="EMBL" id="ML978711">
    <property type="protein sequence ID" value="KAF2092072.1"/>
    <property type="molecule type" value="Genomic_DNA"/>
</dbReference>
<accession>A0A9P4I4P9</accession>
<reference evidence="2" key="1">
    <citation type="journal article" date="2020" name="Stud. Mycol.">
        <title>101 Dothideomycetes genomes: a test case for predicting lifestyles and emergence of pathogens.</title>
        <authorList>
            <person name="Haridas S."/>
            <person name="Albert R."/>
            <person name="Binder M."/>
            <person name="Bloem J."/>
            <person name="Labutti K."/>
            <person name="Salamov A."/>
            <person name="Andreopoulos B."/>
            <person name="Baker S."/>
            <person name="Barry K."/>
            <person name="Bills G."/>
            <person name="Bluhm B."/>
            <person name="Cannon C."/>
            <person name="Castanera R."/>
            <person name="Culley D."/>
            <person name="Daum C."/>
            <person name="Ezra D."/>
            <person name="Gonzalez J."/>
            <person name="Henrissat B."/>
            <person name="Kuo A."/>
            <person name="Liang C."/>
            <person name="Lipzen A."/>
            <person name="Lutzoni F."/>
            <person name="Magnuson J."/>
            <person name="Mondo S."/>
            <person name="Nolan M."/>
            <person name="Ohm R."/>
            <person name="Pangilinan J."/>
            <person name="Park H.-J."/>
            <person name="Ramirez L."/>
            <person name="Alfaro M."/>
            <person name="Sun H."/>
            <person name="Tritt A."/>
            <person name="Yoshinaga Y."/>
            <person name="Zwiers L.-H."/>
            <person name="Turgeon B."/>
            <person name="Goodwin S."/>
            <person name="Spatafora J."/>
            <person name="Crous P."/>
            <person name="Grigoriev I."/>
        </authorList>
    </citation>
    <scope>NUCLEOTIDE SEQUENCE</scope>
    <source>
        <strain evidence="2">CBS 121410</strain>
    </source>
</reference>
<feature type="compositionally biased region" description="Basic and acidic residues" evidence="1">
    <location>
        <begin position="86"/>
        <end position="97"/>
    </location>
</feature>
<evidence type="ECO:0000313" key="3">
    <source>
        <dbReference type="Proteomes" id="UP000799776"/>
    </source>
</evidence>
<dbReference type="Proteomes" id="UP000799776">
    <property type="component" value="Unassembled WGS sequence"/>
</dbReference>
<feature type="region of interest" description="Disordered" evidence="1">
    <location>
        <begin position="86"/>
        <end position="141"/>
    </location>
</feature>
<sequence length="141" mass="14824">MEWTKTQYNKQYESWMPWIEDQYLKYFTKDNKASYATKDNLSQTKISGNDDVDAIQDNVNNAAAAQVGQGGIAQPLGDAFSKEGMNRVERGGKDDKGSVAPGQAGGVAEGVKGGAGKVGEGVKSAGGYLGGWVGGGGEKKK</sequence>
<organism evidence="2 3">
    <name type="scientific">Saccharata proteae CBS 121410</name>
    <dbReference type="NCBI Taxonomy" id="1314787"/>
    <lineage>
        <taxon>Eukaryota</taxon>
        <taxon>Fungi</taxon>
        <taxon>Dikarya</taxon>
        <taxon>Ascomycota</taxon>
        <taxon>Pezizomycotina</taxon>
        <taxon>Dothideomycetes</taxon>
        <taxon>Dothideomycetes incertae sedis</taxon>
        <taxon>Botryosphaeriales</taxon>
        <taxon>Saccharataceae</taxon>
        <taxon>Saccharata</taxon>
    </lineage>
</organism>
<gene>
    <name evidence="2" type="ORF">K490DRAFT_70751</name>
</gene>
<proteinExistence type="predicted"/>
<evidence type="ECO:0000256" key="1">
    <source>
        <dbReference type="SAM" id="MobiDB-lite"/>
    </source>
</evidence>
<name>A0A9P4I4P9_9PEZI</name>
<keyword evidence="3" id="KW-1185">Reference proteome</keyword>
<comment type="caution">
    <text evidence="2">The sequence shown here is derived from an EMBL/GenBank/DDBJ whole genome shotgun (WGS) entry which is preliminary data.</text>
</comment>
<dbReference type="AlphaFoldDB" id="A0A9P4I4P9"/>
<dbReference type="OrthoDB" id="3001700at2759"/>
<feature type="compositionally biased region" description="Gly residues" evidence="1">
    <location>
        <begin position="103"/>
        <end position="119"/>
    </location>
</feature>
<feature type="compositionally biased region" description="Gly residues" evidence="1">
    <location>
        <begin position="127"/>
        <end position="141"/>
    </location>
</feature>